<keyword evidence="8" id="KW-1185">Reference proteome</keyword>
<dbReference type="STRING" id="1608583.BN1356_02030"/>
<dbReference type="OrthoDB" id="9774900at2"/>
<evidence type="ECO:0000256" key="3">
    <source>
        <dbReference type="ARBA" id="ARBA00022989"/>
    </source>
</evidence>
<keyword evidence="7" id="KW-0482">Metalloprotease</keyword>
<evidence type="ECO:0000256" key="6">
    <source>
        <dbReference type="SAM" id="Phobius"/>
    </source>
</evidence>
<feature type="region of interest" description="Disordered" evidence="5">
    <location>
        <begin position="1"/>
        <end position="27"/>
    </location>
</feature>
<dbReference type="Pfam" id="PF04228">
    <property type="entry name" value="Zn_peptidase"/>
    <property type="match status" value="1"/>
</dbReference>
<evidence type="ECO:0000256" key="4">
    <source>
        <dbReference type="ARBA" id="ARBA00023136"/>
    </source>
</evidence>
<keyword evidence="4 6" id="KW-0472">Membrane</keyword>
<feature type="transmembrane region" description="Helical" evidence="6">
    <location>
        <begin position="49"/>
        <end position="67"/>
    </location>
</feature>
<dbReference type="GO" id="GO:0006508">
    <property type="term" value="P:proteolysis"/>
    <property type="evidence" value="ECO:0007669"/>
    <property type="project" value="UniProtKB-KW"/>
</dbReference>
<dbReference type="RefSeq" id="WP_093651212.1">
    <property type="nucleotide sequence ID" value="NZ_CTEN01000004.1"/>
</dbReference>
<evidence type="ECO:0000256" key="5">
    <source>
        <dbReference type="SAM" id="MobiDB-lite"/>
    </source>
</evidence>
<keyword evidence="7" id="KW-0378">Hydrolase</keyword>
<dbReference type="PANTHER" id="PTHR30168">
    <property type="entry name" value="PUTATIVE MEMBRANE PROTEIN YPFJ"/>
    <property type="match status" value="1"/>
</dbReference>
<dbReference type="PANTHER" id="PTHR30168:SF0">
    <property type="entry name" value="INNER MEMBRANE PROTEIN"/>
    <property type="match status" value="1"/>
</dbReference>
<evidence type="ECO:0000256" key="2">
    <source>
        <dbReference type="ARBA" id="ARBA00022692"/>
    </source>
</evidence>
<dbReference type="AlphaFoldDB" id="A0A0E3WFK6"/>
<sequence length="301" mass="33009">MKIDDLKQSNRVEDRRGQSGPSFGGSSYGDSGMGGLLLQLLFSRGKGKWFIIAIILFGLFAGGGNIGDLIGLNSSQTAYENTYTPSEVSDEDAIFISKVFASTEEFWTQEFKKEGLVYNPPKLVIYDRQTQTGGCGVGSASAGPFYCPGDSKVYIDLTFYQELTNKYKAAGDFAMAYVIAHEVGHHVQNELGTMKSFNQKRQSISEKAANALTVRLELQADYYAGAWAKHVEGQNLLEAGDIEEAMNAAHAVGDDTLQEAAYGQVMPDSFTHGTSEQRQSWFMRGFQYGDIRHGDTFSANI</sequence>
<protein>
    <submittedName>
        <fullName evidence="7">Metalloprotease</fullName>
    </submittedName>
</protein>
<organism evidence="7 8">
    <name type="scientific">Streptococcus varani</name>
    <dbReference type="NCBI Taxonomy" id="1608583"/>
    <lineage>
        <taxon>Bacteria</taxon>
        <taxon>Bacillati</taxon>
        <taxon>Bacillota</taxon>
        <taxon>Bacilli</taxon>
        <taxon>Lactobacillales</taxon>
        <taxon>Streptococcaceae</taxon>
        <taxon>Streptococcus</taxon>
    </lineage>
</organism>
<proteinExistence type="predicted"/>
<comment type="subcellular location">
    <subcellularLocation>
        <location evidence="1">Membrane</location>
        <topology evidence="1">Single-pass membrane protein</topology>
    </subcellularLocation>
</comment>
<feature type="compositionally biased region" description="Basic and acidic residues" evidence="5">
    <location>
        <begin position="1"/>
        <end position="17"/>
    </location>
</feature>
<dbReference type="Proteomes" id="UP000198604">
    <property type="component" value="Unassembled WGS sequence"/>
</dbReference>
<keyword evidence="7" id="KW-0645">Protease</keyword>
<dbReference type="GO" id="GO:0008237">
    <property type="term" value="F:metallopeptidase activity"/>
    <property type="evidence" value="ECO:0007669"/>
    <property type="project" value="UniProtKB-KW"/>
</dbReference>
<evidence type="ECO:0000256" key="1">
    <source>
        <dbReference type="ARBA" id="ARBA00004167"/>
    </source>
</evidence>
<dbReference type="EMBL" id="CTEN01000004">
    <property type="protein sequence ID" value="CQR25688.1"/>
    <property type="molecule type" value="Genomic_DNA"/>
</dbReference>
<name>A0A0E3WFK6_9STRE</name>
<keyword evidence="3 6" id="KW-1133">Transmembrane helix</keyword>
<reference evidence="8" key="1">
    <citation type="submission" date="2015-03" db="EMBL/GenBank/DDBJ databases">
        <authorList>
            <person name="Urmite Genomes"/>
        </authorList>
    </citation>
    <scope>NUCLEOTIDE SEQUENCE [LARGE SCALE GENOMIC DNA]</scope>
    <source>
        <strain evidence="8">FF10</strain>
    </source>
</reference>
<evidence type="ECO:0000313" key="8">
    <source>
        <dbReference type="Proteomes" id="UP000198604"/>
    </source>
</evidence>
<dbReference type="GO" id="GO:0016020">
    <property type="term" value="C:membrane"/>
    <property type="evidence" value="ECO:0007669"/>
    <property type="project" value="UniProtKB-SubCell"/>
</dbReference>
<evidence type="ECO:0000313" key="7">
    <source>
        <dbReference type="EMBL" id="CQR25688.1"/>
    </source>
</evidence>
<keyword evidence="2 6" id="KW-0812">Transmembrane</keyword>
<accession>A0A0E3WFK6</accession>
<dbReference type="InterPro" id="IPR007343">
    <property type="entry name" value="Uncharacterised_pept_Zn_put"/>
</dbReference>
<gene>
    <name evidence="7" type="ORF">BN1356_02030</name>
</gene>